<gene>
    <name evidence="2" type="ORF">EPUS_05142</name>
</gene>
<feature type="region of interest" description="Disordered" evidence="1">
    <location>
        <begin position="236"/>
        <end position="285"/>
    </location>
</feature>
<keyword evidence="3" id="KW-1185">Reference proteome</keyword>
<name>U1HZE5_ENDPU</name>
<sequence length="318" mass="37176">MDSSYDSSYEKARIPLLKGTEDYFSWSRVMKARLDRLKAWSPIVSDPPVNRGRTKAPITLARFREQFDQLDLDLDTNGWNQRQWDAAYEDYKEEIREFNEWQDKEKMALSEIIERLSPAVLTRMNRYSTPKTLWEALEQAYAAPLITEQLRALQNLLSLRRSQYPDIRQYTTAYKTAYDHLTYNLRFSWDPITLPTLFLLWSENNDSNSSSNWSKFLEKYKNGTKLADPEELYTTLHGLGEDPKKDTKKPAPTANVMTGKRKRNDAPQGGRSKQQRTTSNCSECSKTHALKEGQVCWYKHPEKAPEGWQKKHPHLLNK</sequence>
<proteinExistence type="predicted"/>
<dbReference type="OrthoDB" id="4543642at2759"/>
<feature type="compositionally biased region" description="Basic and acidic residues" evidence="1">
    <location>
        <begin position="239"/>
        <end position="249"/>
    </location>
</feature>
<evidence type="ECO:0000313" key="2">
    <source>
        <dbReference type="EMBL" id="ERF74934.1"/>
    </source>
</evidence>
<dbReference type="EMBL" id="KE720846">
    <property type="protein sequence ID" value="ERF74934.1"/>
    <property type="molecule type" value="Genomic_DNA"/>
</dbReference>
<dbReference type="GeneID" id="19240095"/>
<dbReference type="RefSeq" id="XP_007787709.1">
    <property type="nucleotide sequence ID" value="XM_007789519.1"/>
</dbReference>
<protein>
    <recommendedName>
        <fullName evidence="4">DUF4219 domain-containing protein</fullName>
    </recommendedName>
</protein>
<organism evidence="2 3">
    <name type="scientific">Endocarpon pusillum (strain Z07020 / HMAS-L-300199)</name>
    <name type="common">Lichen-forming fungus</name>
    <dbReference type="NCBI Taxonomy" id="1263415"/>
    <lineage>
        <taxon>Eukaryota</taxon>
        <taxon>Fungi</taxon>
        <taxon>Dikarya</taxon>
        <taxon>Ascomycota</taxon>
        <taxon>Pezizomycotina</taxon>
        <taxon>Eurotiomycetes</taxon>
        <taxon>Chaetothyriomycetidae</taxon>
        <taxon>Verrucariales</taxon>
        <taxon>Verrucariaceae</taxon>
        <taxon>Endocarpon</taxon>
    </lineage>
</organism>
<reference evidence="3" key="1">
    <citation type="journal article" date="2014" name="BMC Genomics">
        <title>Genome characteristics reveal the impact of lichenization on lichen-forming fungus Endocarpon pusillum Hedwig (Verrucariales, Ascomycota).</title>
        <authorList>
            <person name="Wang Y.-Y."/>
            <person name="Liu B."/>
            <person name="Zhang X.-Y."/>
            <person name="Zhou Q.-M."/>
            <person name="Zhang T."/>
            <person name="Li H."/>
            <person name="Yu Y.-F."/>
            <person name="Zhang X.-L."/>
            <person name="Hao X.-Y."/>
            <person name="Wang M."/>
            <person name="Wang L."/>
            <person name="Wei J.-C."/>
        </authorList>
    </citation>
    <scope>NUCLEOTIDE SEQUENCE [LARGE SCALE GENOMIC DNA]</scope>
    <source>
        <strain evidence="3">Z07020 / HMAS-L-300199</strain>
    </source>
</reference>
<dbReference type="Proteomes" id="UP000019373">
    <property type="component" value="Unassembled WGS sequence"/>
</dbReference>
<evidence type="ECO:0008006" key="4">
    <source>
        <dbReference type="Google" id="ProtNLM"/>
    </source>
</evidence>
<dbReference type="HOGENOM" id="CLU_983619_0_0_1"/>
<dbReference type="AlphaFoldDB" id="U1HZE5"/>
<dbReference type="Pfam" id="PF14223">
    <property type="entry name" value="Retrotran_gag_2"/>
    <property type="match status" value="1"/>
</dbReference>
<feature type="compositionally biased region" description="Polar residues" evidence="1">
    <location>
        <begin position="271"/>
        <end position="284"/>
    </location>
</feature>
<evidence type="ECO:0000256" key="1">
    <source>
        <dbReference type="SAM" id="MobiDB-lite"/>
    </source>
</evidence>
<accession>U1HZE5</accession>
<evidence type="ECO:0000313" key="3">
    <source>
        <dbReference type="Proteomes" id="UP000019373"/>
    </source>
</evidence>